<dbReference type="Proteomes" id="UP000031327">
    <property type="component" value="Unassembled WGS sequence"/>
</dbReference>
<organism evidence="1 2">
    <name type="scientific">Pseudoalteromonas luteoviolacea</name>
    <dbReference type="NCBI Taxonomy" id="43657"/>
    <lineage>
        <taxon>Bacteria</taxon>
        <taxon>Pseudomonadati</taxon>
        <taxon>Pseudomonadota</taxon>
        <taxon>Gammaproteobacteria</taxon>
        <taxon>Alteromonadales</taxon>
        <taxon>Pseudoalteromonadaceae</taxon>
        <taxon>Pseudoalteromonas</taxon>
    </lineage>
</organism>
<dbReference type="RefSeq" id="WP_039609939.1">
    <property type="nucleotide sequence ID" value="NZ_JWIC01000006.1"/>
</dbReference>
<dbReference type="AlphaFoldDB" id="A0A0C1QBT6"/>
<evidence type="ECO:0000313" key="1">
    <source>
        <dbReference type="EMBL" id="KID56875.1"/>
    </source>
</evidence>
<dbReference type="EMBL" id="JWIC01000006">
    <property type="protein sequence ID" value="KID56875.1"/>
    <property type="molecule type" value="Genomic_DNA"/>
</dbReference>
<gene>
    <name evidence="1" type="ORF">JF50_13350</name>
</gene>
<protein>
    <submittedName>
        <fullName evidence="1">Uncharacterized protein</fullName>
    </submittedName>
</protein>
<comment type="caution">
    <text evidence="1">The sequence shown here is derived from an EMBL/GenBank/DDBJ whole genome shotgun (WGS) entry which is preliminary data.</text>
</comment>
<name>A0A0C1QBT6_9GAMM</name>
<accession>A0A0C1QBT6</accession>
<proteinExistence type="predicted"/>
<reference evidence="1 2" key="1">
    <citation type="submission" date="2014-12" db="EMBL/GenBank/DDBJ databases">
        <title>Draft Genome Sequence of Pseudoalteromonas luteoviolacea HI1.</title>
        <authorList>
            <person name="Asahina A.Y."/>
            <person name="Hadfield M.G."/>
        </authorList>
    </citation>
    <scope>NUCLEOTIDE SEQUENCE [LARGE SCALE GENOMIC DNA]</scope>
    <source>
        <strain evidence="1 2">HI1</strain>
    </source>
</reference>
<dbReference type="OrthoDB" id="7016997at2"/>
<sequence>MTKFSKLNLGEWTTELPNKDGMYWHWWGDDSAPFAFHIGKASNGRCFIQMGQAGYTEPKYCDEYGGLWAPCLPPNTFIIENMICELTEFAKQLNV</sequence>
<evidence type="ECO:0000313" key="2">
    <source>
        <dbReference type="Proteomes" id="UP000031327"/>
    </source>
</evidence>